<gene>
    <name evidence="1" type="ORF">GCM10007315_24340</name>
</gene>
<reference evidence="1" key="1">
    <citation type="journal article" date="2014" name="Int. J. Syst. Evol. Microbiol.">
        <title>Complete genome sequence of Corynebacterium casei LMG S-19264T (=DSM 44701T), isolated from a smear-ripened cheese.</title>
        <authorList>
            <consortium name="US DOE Joint Genome Institute (JGI-PGF)"/>
            <person name="Walter F."/>
            <person name="Albersmeier A."/>
            <person name="Kalinowski J."/>
            <person name="Ruckert C."/>
        </authorList>
    </citation>
    <scope>NUCLEOTIDE SEQUENCE</scope>
    <source>
        <strain evidence="1">KCTC 23310</strain>
    </source>
</reference>
<dbReference type="Gene3D" id="3.40.190.10">
    <property type="entry name" value="Periplasmic binding protein-like II"/>
    <property type="match status" value="1"/>
</dbReference>
<name>A0A918WM71_9RHOB</name>
<accession>A0A918WM71</accession>
<protein>
    <submittedName>
        <fullName evidence="1">Phosphate ABC transporter substrate-binding protein</fullName>
    </submittedName>
</protein>
<proteinExistence type="predicted"/>
<dbReference type="AlphaFoldDB" id="A0A918WM71"/>
<dbReference type="Pfam" id="PF12974">
    <property type="entry name" value="Phosphonate-bd"/>
    <property type="match status" value="1"/>
</dbReference>
<comment type="caution">
    <text evidence="1">The sequence shown here is derived from an EMBL/GenBank/DDBJ whole genome shotgun (WGS) entry which is preliminary data.</text>
</comment>
<evidence type="ECO:0000313" key="1">
    <source>
        <dbReference type="EMBL" id="GHC59693.1"/>
    </source>
</evidence>
<dbReference type="SUPFAM" id="SSF53850">
    <property type="entry name" value="Periplasmic binding protein-like II"/>
    <property type="match status" value="1"/>
</dbReference>
<sequence length="249" mass="25639">MIAALGMYDLGDAAPANDRLWALIRDGLGGAGMAAPQALTRGDLAYLPGWLSPDLVLAQTCGRPFREMLHDKVALIGTPDYGLPGCAPGYYRSVFVVRADDPRGALGDFASARFAYNDPMSQSGWAGPMHHAPYLTPALQTGGHRASAQAVAEGAADVAALDAVTWGLLQRNLPELAAQLRVVDETPPAPGLPLISAQGSDAARIFSVVAGAIAALSAGDRAALSLQGLVQIPVSAYLALPPAAPAPKL</sequence>
<dbReference type="RefSeq" id="WP_189411953.1">
    <property type="nucleotide sequence ID" value="NZ_BMYJ01000007.1"/>
</dbReference>
<reference evidence="1" key="2">
    <citation type="submission" date="2020-09" db="EMBL/GenBank/DDBJ databases">
        <authorList>
            <person name="Sun Q."/>
            <person name="Kim S."/>
        </authorList>
    </citation>
    <scope>NUCLEOTIDE SEQUENCE</scope>
    <source>
        <strain evidence="1">KCTC 23310</strain>
    </source>
</reference>
<dbReference type="PANTHER" id="PTHR35841:SF1">
    <property type="entry name" value="PHOSPHONATES-BINDING PERIPLASMIC PROTEIN"/>
    <property type="match status" value="1"/>
</dbReference>
<organism evidence="1 2">
    <name type="scientific">Neogemmobacter tilapiae</name>
    <dbReference type="NCBI Taxonomy" id="875041"/>
    <lineage>
        <taxon>Bacteria</taxon>
        <taxon>Pseudomonadati</taxon>
        <taxon>Pseudomonadota</taxon>
        <taxon>Alphaproteobacteria</taxon>
        <taxon>Rhodobacterales</taxon>
        <taxon>Paracoccaceae</taxon>
        <taxon>Neogemmobacter</taxon>
    </lineage>
</organism>
<dbReference type="Proteomes" id="UP000638981">
    <property type="component" value="Unassembled WGS sequence"/>
</dbReference>
<dbReference type="EMBL" id="BMYJ01000007">
    <property type="protein sequence ID" value="GHC59693.1"/>
    <property type="molecule type" value="Genomic_DNA"/>
</dbReference>
<dbReference type="PANTHER" id="PTHR35841">
    <property type="entry name" value="PHOSPHONATES-BINDING PERIPLASMIC PROTEIN"/>
    <property type="match status" value="1"/>
</dbReference>
<keyword evidence="2" id="KW-1185">Reference proteome</keyword>
<evidence type="ECO:0000313" key="2">
    <source>
        <dbReference type="Proteomes" id="UP000638981"/>
    </source>
</evidence>